<evidence type="ECO:0000259" key="4">
    <source>
        <dbReference type="Pfam" id="PF23565"/>
    </source>
</evidence>
<feature type="domain" description="TANGO6 HEAT repeat" evidence="4">
    <location>
        <begin position="229"/>
        <end position="503"/>
    </location>
</feature>
<protein>
    <submittedName>
        <fullName evidence="5">Uncharacterized protein</fullName>
    </submittedName>
</protein>
<organism evidence="5 6">
    <name type="scientific">Ascobolus immersus RN42</name>
    <dbReference type="NCBI Taxonomy" id="1160509"/>
    <lineage>
        <taxon>Eukaryota</taxon>
        <taxon>Fungi</taxon>
        <taxon>Dikarya</taxon>
        <taxon>Ascomycota</taxon>
        <taxon>Pezizomycotina</taxon>
        <taxon>Pezizomycetes</taxon>
        <taxon>Pezizales</taxon>
        <taxon>Ascobolaceae</taxon>
        <taxon>Ascobolus</taxon>
    </lineage>
</organism>
<feature type="domain" description="RNA polymerase II assembly factor Rtp1 C-terminal" evidence="3">
    <location>
        <begin position="742"/>
        <end position="851"/>
    </location>
</feature>
<dbReference type="PANTHER" id="PTHR20959:SF1">
    <property type="entry name" value="TRANSPORT AND GOLGI ORGANIZATION PROTEIN 6 HOMOLOG"/>
    <property type="match status" value="1"/>
</dbReference>
<dbReference type="SUPFAM" id="SSF48371">
    <property type="entry name" value="ARM repeat"/>
    <property type="match status" value="1"/>
</dbReference>
<accession>A0A3N4HKI8</accession>
<evidence type="ECO:0000259" key="3">
    <source>
        <dbReference type="Pfam" id="PF10363"/>
    </source>
</evidence>
<reference evidence="5 6" key="1">
    <citation type="journal article" date="2018" name="Nat. Ecol. Evol.">
        <title>Pezizomycetes genomes reveal the molecular basis of ectomycorrhizal truffle lifestyle.</title>
        <authorList>
            <person name="Murat C."/>
            <person name="Payen T."/>
            <person name="Noel B."/>
            <person name="Kuo A."/>
            <person name="Morin E."/>
            <person name="Chen J."/>
            <person name="Kohler A."/>
            <person name="Krizsan K."/>
            <person name="Balestrini R."/>
            <person name="Da Silva C."/>
            <person name="Montanini B."/>
            <person name="Hainaut M."/>
            <person name="Levati E."/>
            <person name="Barry K.W."/>
            <person name="Belfiori B."/>
            <person name="Cichocki N."/>
            <person name="Clum A."/>
            <person name="Dockter R.B."/>
            <person name="Fauchery L."/>
            <person name="Guy J."/>
            <person name="Iotti M."/>
            <person name="Le Tacon F."/>
            <person name="Lindquist E.A."/>
            <person name="Lipzen A."/>
            <person name="Malagnac F."/>
            <person name="Mello A."/>
            <person name="Molinier V."/>
            <person name="Miyauchi S."/>
            <person name="Poulain J."/>
            <person name="Riccioni C."/>
            <person name="Rubini A."/>
            <person name="Sitrit Y."/>
            <person name="Splivallo R."/>
            <person name="Traeger S."/>
            <person name="Wang M."/>
            <person name="Zifcakova L."/>
            <person name="Wipf D."/>
            <person name="Zambonelli A."/>
            <person name="Paolocci F."/>
            <person name="Nowrousian M."/>
            <person name="Ottonello S."/>
            <person name="Baldrian P."/>
            <person name="Spatafora J.W."/>
            <person name="Henrissat B."/>
            <person name="Nagy L.G."/>
            <person name="Aury J.M."/>
            <person name="Wincker P."/>
            <person name="Grigoriev I.V."/>
            <person name="Bonfante P."/>
            <person name="Martin F.M."/>
        </authorList>
    </citation>
    <scope>NUCLEOTIDE SEQUENCE [LARGE SCALE GENOMIC DNA]</scope>
    <source>
        <strain evidence="5 6">RN42</strain>
    </source>
</reference>
<dbReference type="Proteomes" id="UP000275078">
    <property type="component" value="Unassembled WGS sequence"/>
</dbReference>
<evidence type="ECO:0000313" key="6">
    <source>
        <dbReference type="Proteomes" id="UP000275078"/>
    </source>
</evidence>
<dbReference type="Pfam" id="PF10363">
    <property type="entry name" value="RTP1_C1"/>
    <property type="match status" value="1"/>
</dbReference>
<keyword evidence="6" id="KW-1185">Reference proteome</keyword>
<dbReference type="InterPro" id="IPR057407">
    <property type="entry name" value="HEAT_TANGO6"/>
</dbReference>
<dbReference type="GO" id="GO:0009306">
    <property type="term" value="P:protein secretion"/>
    <property type="evidence" value="ECO:0007669"/>
    <property type="project" value="TreeGrafter"/>
</dbReference>
<evidence type="ECO:0000256" key="1">
    <source>
        <dbReference type="ARBA" id="ARBA00005724"/>
    </source>
</evidence>
<dbReference type="InterPro" id="IPR039600">
    <property type="entry name" value="TANGO6/Rtp1"/>
</dbReference>
<feature type="region of interest" description="Disordered" evidence="2">
    <location>
        <begin position="878"/>
        <end position="897"/>
    </location>
</feature>
<evidence type="ECO:0000256" key="2">
    <source>
        <dbReference type="SAM" id="MobiDB-lite"/>
    </source>
</evidence>
<dbReference type="EMBL" id="ML119862">
    <property type="protein sequence ID" value="RPA72420.1"/>
    <property type="molecule type" value="Genomic_DNA"/>
</dbReference>
<dbReference type="PANTHER" id="PTHR20959">
    <property type="entry name" value="TRANSPORT AND GOLGI ORGANIZATION PROTEIN 6 FAMILY MEMBER"/>
    <property type="match status" value="1"/>
</dbReference>
<comment type="similarity">
    <text evidence="1">Belongs to the Tango6 family.</text>
</comment>
<gene>
    <name evidence="5" type="ORF">BJ508DRAFT_419463</name>
</gene>
<dbReference type="Pfam" id="PF23565">
    <property type="entry name" value="ARM_TANGO6"/>
    <property type="match status" value="1"/>
</dbReference>
<sequence length="1091" mass="119336">MSKSTEELRKFLEPVLKRVASSKPRSQSVITSIAEANNLPSEPPAEGLHPVISRALTILGDLLENPPPGPSEGQSSPEDWRAVYALLDLLSLEVIYPSLSPGVGIPIERRVKPIIQQQLSPKTSSSRSQLRAVTDILLRIWARRGSLSDALARRSIADLVAANGELAFNTDKCSDTGREPWIESWRKLVDSIPTEKMIPIFMSMLHPKAPKWFATEVKIELSMIPTKRNHGVRAILNLFISSNAAQTGEGGVSVEALGQAARLIGSVPQSLGSMAYFTSVGKQLLELLEGRDQGLRQAAAFVIADFLDKKGPIEEVVQREICNPLLKPFSPDPVATVPPRGPAPAKGRLIAVIDEEEEPQDDIKPVVSENDLHQALENIAIISTSHPTPSIPNKLLTPIMLPLWGLYIFSLATKKGGDWSSTSRGLIVGWMKSLSAEMASNTSRGYEPFRNLLHNISFSGRDGWEFGSGPEGGIEIRRAEEIGRLDTATIDTRVEEFMAILEEVNKEFIGPMFLDVLREWLAEQGLGVNSTFVGGHGGSRDSTNPTRTFTSMKLLQVLLVSHTDALARNPTEILQMISGILTNYVAIHKAAEAERVEKEAQSKNPSISTLHKIFVEKVDTPSSPYEFPRVPTPSTAADQTSQLLAENVDDIDIEDTPDNILIITLSLLNVIICSPETQLTPSDHTLIQTIMPSLTYLTSTQTIDRQIASYALNISSILATTDPNGTAPAPEDSQAEKDRKNYKLALTYLTDPLVPVRAHGLSLLRDLITAKSPIINPKETLRLLTSMISDQDSFVYLNVIKTLVSLSSTWDSHFVVKELVAAYLDVPERLKLDERLRIGEALIGVIQKLGTAFTGDSAKLVSVAMAVVISRRKVRLSNKKKPNNDKGKGKKKVHEDEGEFEIELPDMDEEGNILTEKQVEELNYKASIVENWTPEGKEDYRLRTSALSILSVSIETNALGIPADLLLDNFDTSLSILQLEKAPEASILRRAALVTIGEIVKSGRCKGRWGEARRVVGYIGGMDNDGLVREMAHDVVGIVEDALGIVPEEIYIGGTPATNLTGLGGIERLNLGTGGLRSWGGKIEEVRDVAE</sequence>
<evidence type="ECO:0000313" key="5">
    <source>
        <dbReference type="EMBL" id="RPA72420.1"/>
    </source>
</evidence>
<proteinExistence type="inferred from homology"/>
<dbReference type="InterPro" id="IPR019451">
    <property type="entry name" value="Rtp1_C1"/>
</dbReference>
<name>A0A3N4HKI8_ASCIM</name>
<dbReference type="AlphaFoldDB" id="A0A3N4HKI8"/>
<dbReference type="OrthoDB" id="39591at2759"/>
<dbReference type="InterPro" id="IPR016024">
    <property type="entry name" value="ARM-type_fold"/>
</dbReference>